<protein>
    <recommendedName>
        <fullName evidence="5">M96 mating-specific protein family</fullName>
    </recommendedName>
</protein>
<keyword evidence="4" id="KW-1185">Reference proteome</keyword>
<accession>A0A8T1XF38</accession>
<evidence type="ECO:0000313" key="4">
    <source>
        <dbReference type="Proteomes" id="UP000693981"/>
    </source>
</evidence>
<dbReference type="EMBL" id="JAGDFL010000006">
    <property type="protein sequence ID" value="KAG7401940.1"/>
    <property type="molecule type" value="Genomic_DNA"/>
</dbReference>
<evidence type="ECO:0000256" key="2">
    <source>
        <dbReference type="SAM" id="MobiDB-lite"/>
    </source>
</evidence>
<proteinExistence type="predicted"/>
<dbReference type="Proteomes" id="UP000693981">
    <property type="component" value="Unassembled WGS sequence"/>
</dbReference>
<feature type="region of interest" description="Disordered" evidence="2">
    <location>
        <begin position="1"/>
        <end position="67"/>
    </location>
</feature>
<evidence type="ECO:0000313" key="3">
    <source>
        <dbReference type="EMBL" id="KAG7401940.1"/>
    </source>
</evidence>
<organism evidence="3 4">
    <name type="scientific">Phytophthora boehmeriae</name>
    <dbReference type="NCBI Taxonomy" id="109152"/>
    <lineage>
        <taxon>Eukaryota</taxon>
        <taxon>Sar</taxon>
        <taxon>Stramenopiles</taxon>
        <taxon>Oomycota</taxon>
        <taxon>Peronosporomycetes</taxon>
        <taxon>Peronosporales</taxon>
        <taxon>Peronosporaceae</taxon>
        <taxon>Phytophthora</taxon>
    </lineage>
</organism>
<comment type="caution">
    <text evidence="3">The sequence shown here is derived from an EMBL/GenBank/DDBJ whole genome shotgun (WGS) entry which is preliminary data.</text>
</comment>
<keyword evidence="1" id="KW-0175">Coiled coil</keyword>
<gene>
    <name evidence="3" type="ORF">PHYBOEH_009520</name>
</gene>
<feature type="coiled-coil region" evidence="1">
    <location>
        <begin position="78"/>
        <end position="105"/>
    </location>
</feature>
<dbReference type="AlphaFoldDB" id="A0A8T1XF38"/>
<evidence type="ECO:0008006" key="5">
    <source>
        <dbReference type="Google" id="ProtNLM"/>
    </source>
</evidence>
<reference evidence="3" key="1">
    <citation type="submission" date="2021-02" db="EMBL/GenBank/DDBJ databases">
        <authorList>
            <person name="Palmer J.M."/>
        </authorList>
    </citation>
    <scope>NUCLEOTIDE SEQUENCE</scope>
    <source>
        <strain evidence="3">SCRP23</strain>
    </source>
</reference>
<evidence type="ECO:0000256" key="1">
    <source>
        <dbReference type="SAM" id="Coils"/>
    </source>
</evidence>
<sequence length="402" mass="44827">MKSDVAKLLNSTTDSESDISAEGGANESDRSWEDATIAKMVTPSTMVSESRTTRQLPQDKRSKARRTVGAVPYSTDLQRRKKSELKELRKEAQQLNARLVHLQLQRHNRFTTAASKGSHGWQSLAAIECEERQRAERCNRQLKLVMADMEKVHASFNRLLGRPEALQGREFVLQLEPKIERPVVSLDVSTAILADLATSLDSLRLDAGGMFTVPRDDHAVVCRSEKKLYAVSGHCVAETKTITPLACSMRDAGDILWRFICSDVDKSFHSITKKTPNAWEMTSLAKSRDGFLHIDGVTIYRRYDEDHRIVVVGTSTWVLPNGALQFEDRAWTVITPSSLHSAVVQTRYQLQVKAQSAASVQPTDFAYAQEAVLSSIGNKLRNAMQSLQSALLDEVELIPCNS</sequence>
<dbReference type="OrthoDB" id="102880at2759"/>
<name>A0A8T1XF38_9STRA</name>
<feature type="compositionally biased region" description="Polar residues" evidence="2">
    <location>
        <begin position="42"/>
        <end position="56"/>
    </location>
</feature>